<sequence>MDGSGRLGVSLTERLLQRGYTVHVATHNQGELQGLKRVFGENNNKRVKLFRWDPFDYTSIIDAMKGCSGLFYTFEPLQDQQPSYDEFAAEVEVRTAHNVLEACAQTETIARVVFTSSITAVVWRENRNSTADVDERHWSDPNFCRKYKLWHALAKTVSEKTAWALAMDRGVDMVSVNAGLVMGQQLGPSSPYLKGAAEMYEEGTLVAVDLKFLVDAHVCAYECASAYGRYLCFNHVINSPADALNLARVLSPDGTPSPTSSGDLRLSKQKIQNKKLNKLMVEISSGEIMSAAH</sequence>
<dbReference type="InterPro" id="IPR002225">
    <property type="entry name" value="3Beta_OHSteriod_DH/Estase"/>
</dbReference>
<dbReference type="GO" id="GO:0006694">
    <property type="term" value="P:steroid biosynthetic process"/>
    <property type="evidence" value="ECO:0007669"/>
    <property type="project" value="InterPro"/>
</dbReference>
<reference evidence="3" key="2">
    <citation type="submission" date="2023-06" db="EMBL/GenBank/DDBJ databases">
        <authorList>
            <person name="Ma L."/>
            <person name="Liu K.-W."/>
            <person name="Li Z."/>
            <person name="Hsiao Y.-Y."/>
            <person name="Qi Y."/>
            <person name="Fu T."/>
            <person name="Tang G."/>
            <person name="Zhang D."/>
            <person name="Sun W.-H."/>
            <person name="Liu D.-K."/>
            <person name="Li Y."/>
            <person name="Chen G.-Z."/>
            <person name="Liu X.-D."/>
            <person name="Liao X.-Y."/>
            <person name="Jiang Y.-T."/>
            <person name="Yu X."/>
            <person name="Hao Y."/>
            <person name="Huang J."/>
            <person name="Zhao X.-W."/>
            <person name="Ke S."/>
            <person name="Chen Y.-Y."/>
            <person name="Wu W.-L."/>
            <person name="Hsu J.-L."/>
            <person name="Lin Y.-F."/>
            <person name="Huang M.-D."/>
            <person name="Li C.-Y."/>
            <person name="Huang L."/>
            <person name="Wang Z.-W."/>
            <person name="Zhao X."/>
            <person name="Zhong W.-Y."/>
            <person name="Peng D.-H."/>
            <person name="Ahmad S."/>
            <person name="Lan S."/>
            <person name="Zhang J.-S."/>
            <person name="Tsai W.-C."/>
            <person name="Van De Peer Y."/>
            <person name="Liu Z.-J."/>
        </authorList>
    </citation>
    <scope>NUCLEOTIDE SEQUENCE</scope>
    <source>
        <strain evidence="3">CP</strain>
        <tissue evidence="3">Leaves</tissue>
    </source>
</reference>
<accession>A0AAV9CBN0</accession>
<evidence type="ECO:0000259" key="2">
    <source>
        <dbReference type="Pfam" id="PF01073"/>
    </source>
</evidence>
<dbReference type="SUPFAM" id="SSF51735">
    <property type="entry name" value="NAD(P)-binding Rossmann-fold domains"/>
    <property type="match status" value="1"/>
</dbReference>
<organism evidence="3 4">
    <name type="scientific">Acorus calamus</name>
    <name type="common">Sweet flag</name>
    <dbReference type="NCBI Taxonomy" id="4465"/>
    <lineage>
        <taxon>Eukaryota</taxon>
        <taxon>Viridiplantae</taxon>
        <taxon>Streptophyta</taxon>
        <taxon>Embryophyta</taxon>
        <taxon>Tracheophyta</taxon>
        <taxon>Spermatophyta</taxon>
        <taxon>Magnoliopsida</taxon>
        <taxon>Liliopsida</taxon>
        <taxon>Acoraceae</taxon>
        <taxon>Acorus</taxon>
    </lineage>
</organism>
<dbReference type="AlphaFoldDB" id="A0AAV9CBN0"/>
<dbReference type="CDD" id="cd08958">
    <property type="entry name" value="FR_SDR_e"/>
    <property type="match status" value="1"/>
</dbReference>
<comment type="caution">
    <text evidence="3">The sequence shown here is derived from an EMBL/GenBank/DDBJ whole genome shotgun (WGS) entry which is preliminary data.</text>
</comment>
<protein>
    <submittedName>
        <fullName evidence="3">Tetraketide alpha-pyrone reductase 2</fullName>
    </submittedName>
</protein>
<keyword evidence="4" id="KW-1185">Reference proteome</keyword>
<feature type="domain" description="3-beta hydroxysteroid dehydrogenase/isomerase" evidence="2">
    <location>
        <begin position="3"/>
        <end position="155"/>
    </location>
</feature>
<keyword evidence="1" id="KW-0560">Oxidoreductase</keyword>
<proteinExistence type="predicted"/>
<evidence type="ECO:0000256" key="1">
    <source>
        <dbReference type="ARBA" id="ARBA00023002"/>
    </source>
</evidence>
<dbReference type="Proteomes" id="UP001180020">
    <property type="component" value="Unassembled WGS sequence"/>
</dbReference>
<evidence type="ECO:0000313" key="3">
    <source>
        <dbReference type="EMBL" id="KAK1285693.1"/>
    </source>
</evidence>
<name>A0AAV9CBN0_ACOCL</name>
<dbReference type="Gene3D" id="3.40.50.720">
    <property type="entry name" value="NAD(P)-binding Rossmann-like Domain"/>
    <property type="match status" value="1"/>
</dbReference>
<dbReference type="EMBL" id="JAUJYO010000020">
    <property type="protein sequence ID" value="KAK1285693.1"/>
    <property type="molecule type" value="Genomic_DNA"/>
</dbReference>
<dbReference type="Pfam" id="PF01073">
    <property type="entry name" value="3Beta_HSD"/>
    <property type="match status" value="1"/>
</dbReference>
<reference evidence="3" key="1">
    <citation type="journal article" date="2023" name="Nat. Commun.">
        <title>Diploid and tetraploid genomes of Acorus and the evolution of monocots.</title>
        <authorList>
            <person name="Ma L."/>
            <person name="Liu K.W."/>
            <person name="Li Z."/>
            <person name="Hsiao Y.Y."/>
            <person name="Qi Y."/>
            <person name="Fu T."/>
            <person name="Tang G.D."/>
            <person name="Zhang D."/>
            <person name="Sun W.H."/>
            <person name="Liu D.K."/>
            <person name="Li Y."/>
            <person name="Chen G.Z."/>
            <person name="Liu X.D."/>
            <person name="Liao X.Y."/>
            <person name="Jiang Y.T."/>
            <person name="Yu X."/>
            <person name="Hao Y."/>
            <person name="Huang J."/>
            <person name="Zhao X.W."/>
            <person name="Ke S."/>
            <person name="Chen Y.Y."/>
            <person name="Wu W.L."/>
            <person name="Hsu J.L."/>
            <person name="Lin Y.F."/>
            <person name="Huang M.D."/>
            <person name="Li C.Y."/>
            <person name="Huang L."/>
            <person name="Wang Z.W."/>
            <person name="Zhao X."/>
            <person name="Zhong W.Y."/>
            <person name="Peng D.H."/>
            <person name="Ahmad S."/>
            <person name="Lan S."/>
            <person name="Zhang J.S."/>
            <person name="Tsai W.C."/>
            <person name="Van de Peer Y."/>
            <person name="Liu Z.J."/>
        </authorList>
    </citation>
    <scope>NUCLEOTIDE SEQUENCE</scope>
    <source>
        <strain evidence="3">CP</strain>
    </source>
</reference>
<evidence type="ECO:0000313" key="4">
    <source>
        <dbReference type="Proteomes" id="UP001180020"/>
    </source>
</evidence>
<dbReference type="GO" id="GO:0016616">
    <property type="term" value="F:oxidoreductase activity, acting on the CH-OH group of donors, NAD or NADP as acceptor"/>
    <property type="evidence" value="ECO:0007669"/>
    <property type="project" value="InterPro"/>
</dbReference>
<dbReference type="PANTHER" id="PTHR10366">
    <property type="entry name" value="NAD DEPENDENT EPIMERASE/DEHYDRATASE"/>
    <property type="match status" value="1"/>
</dbReference>
<gene>
    <name evidence="3" type="primary">TKPR2</name>
    <name evidence="3" type="ORF">QJS10_CPB20g01233</name>
</gene>
<dbReference type="InterPro" id="IPR036291">
    <property type="entry name" value="NAD(P)-bd_dom_sf"/>
</dbReference>
<dbReference type="PANTHER" id="PTHR10366:SF749">
    <property type="entry name" value="NAD DEPENDENT EPIMERASE_DEHYDRATASE FAMILY PROTEIN, EXPRESSED"/>
    <property type="match status" value="1"/>
</dbReference>
<dbReference type="InterPro" id="IPR050425">
    <property type="entry name" value="NAD(P)_dehydrat-like"/>
</dbReference>